<evidence type="ECO:0000256" key="12">
    <source>
        <dbReference type="ARBA" id="ARBA00040743"/>
    </source>
</evidence>
<dbReference type="InterPro" id="IPR027304">
    <property type="entry name" value="Trigger_fact/SurA_dom_sf"/>
</dbReference>
<feature type="transmembrane region" description="Helical" evidence="14">
    <location>
        <begin position="12"/>
        <end position="32"/>
    </location>
</feature>
<keyword evidence="5 14" id="KW-0812">Transmembrane</keyword>
<evidence type="ECO:0000313" key="16">
    <source>
        <dbReference type="EMBL" id="MBB2201684.1"/>
    </source>
</evidence>
<keyword evidence="3" id="KW-1003">Cell membrane</keyword>
<evidence type="ECO:0000256" key="1">
    <source>
        <dbReference type="ARBA" id="ARBA00004382"/>
    </source>
</evidence>
<evidence type="ECO:0000256" key="9">
    <source>
        <dbReference type="ARBA" id="ARBA00030642"/>
    </source>
</evidence>
<evidence type="ECO:0000256" key="7">
    <source>
        <dbReference type="ARBA" id="ARBA00023136"/>
    </source>
</evidence>
<comment type="subcellular location">
    <subcellularLocation>
        <location evidence="1">Cell inner membrane</location>
        <topology evidence="1">Single-pass type II membrane protein</topology>
        <orientation evidence="1">Periplasmic side</orientation>
    </subcellularLocation>
</comment>
<dbReference type="InterPro" id="IPR046357">
    <property type="entry name" value="PPIase_dom_sf"/>
</dbReference>
<evidence type="ECO:0000256" key="8">
    <source>
        <dbReference type="ARBA" id="ARBA00023186"/>
    </source>
</evidence>
<protein>
    <recommendedName>
        <fullName evidence="2">Parvulin-like PPIase</fullName>
    </recommendedName>
    <alternativeName>
        <fullName evidence="9">Peptidyl-prolyl cis-trans isomerase plp</fullName>
    </alternativeName>
    <alternativeName>
        <fullName evidence="12">Periplasmic chaperone PpiD</fullName>
    </alternativeName>
    <alternativeName>
        <fullName evidence="13">Periplasmic folding chaperone</fullName>
    </alternativeName>
    <alternativeName>
        <fullName evidence="10">Rotamase plp</fullName>
    </alternativeName>
</protein>
<evidence type="ECO:0000256" key="11">
    <source>
        <dbReference type="ARBA" id="ARBA00038408"/>
    </source>
</evidence>
<comment type="caution">
    <text evidence="16">The sequence shown here is derived from an EMBL/GenBank/DDBJ whole genome shotgun (WGS) entry which is preliminary data.</text>
</comment>
<evidence type="ECO:0000256" key="2">
    <source>
        <dbReference type="ARBA" id="ARBA00018370"/>
    </source>
</evidence>
<comment type="similarity">
    <text evidence="11">Belongs to the PpiD chaperone family.</text>
</comment>
<gene>
    <name evidence="16" type="ORF">HLH28_08870</name>
</gene>
<dbReference type="GO" id="GO:0003755">
    <property type="term" value="F:peptidyl-prolyl cis-trans isomerase activity"/>
    <property type="evidence" value="ECO:0007669"/>
    <property type="project" value="InterPro"/>
</dbReference>
<dbReference type="Pfam" id="PF13624">
    <property type="entry name" value="SurA_N_3"/>
    <property type="match status" value="1"/>
</dbReference>
<evidence type="ECO:0000256" key="14">
    <source>
        <dbReference type="SAM" id="Phobius"/>
    </source>
</evidence>
<evidence type="ECO:0000256" key="13">
    <source>
        <dbReference type="ARBA" id="ARBA00042775"/>
    </source>
</evidence>
<name>A0A7W4PMI3_9PROT</name>
<keyword evidence="7 14" id="KW-0472">Membrane</keyword>
<dbReference type="SUPFAM" id="SSF54534">
    <property type="entry name" value="FKBP-like"/>
    <property type="match status" value="1"/>
</dbReference>
<dbReference type="Proteomes" id="UP000578030">
    <property type="component" value="Unassembled WGS sequence"/>
</dbReference>
<evidence type="ECO:0000259" key="15">
    <source>
        <dbReference type="Pfam" id="PF13145"/>
    </source>
</evidence>
<evidence type="ECO:0000256" key="4">
    <source>
        <dbReference type="ARBA" id="ARBA00022519"/>
    </source>
</evidence>
<dbReference type="GO" id="GO:0005886">
    <property type="term" value="C:plasma membrane"/>
    <property type="evidence" value="ECO:0007669"/>
    <property type="project" value="UniProtKB-SubCell"/>
</dbReference>
<dbReference type="InterPro" id="IPR000297">
    <property type="entry name" value="PPIase_PpiC"/>
</dbReference>
<keyword evidence="6 14" id="KW-1133">Transmembrane helix</keyword>
<dbReference type="Pfam" id="PF13145">
    <property type="entry name" value="Rotamase_2"/>
    <property type="match status" value="1"/>
</dbReference>
<keyword evidence="8" id="KW-0143">Chaperone</keyword>
<evidence type="ECO:0000256" key="10">
    <source>
        <dbReference type="ARBA" id="ARBA00031484"/>
    </source>
</evidence>
<dbReference type="PANTHER" id="PTHR47529">
    <property type="entry name" value="PEPTIDYL-PROLYL CIS-TRANS ISOMERASE D"/>
    <property type="match status" value="1"/>
</dbReference>
<dbReference type="PANTHER" id="PTHR47529:SF1">
    <property type="entry name" value="PERIPLASMIC CHAPERONE PPID"/>
    <property type="match status" value="1"/>
</dbReference>
<dbReference type="Gene3D" id="3.10.50.40">
    <property type="match status" value="1"/>
</dbReference>
<evidence type="ECO:0000256" key="5">
    <source>
        <dbReference type="ARBA" id="ARBA00022692"/>
    </source>
</evidence>
<keyword evidence="16" id="KW-0413">Isomerase</keyword>
<accession>A0A7W4PMI3</accession>
<evidence type="ECO:0000256" key="3">
    <source>
        <dbReference type="ARBA" id="ARBA00022475"/>
    </source>
</evidence>
<dbReference type="EMBL" id="JABEQM010000006">
    <property type="protein sequence ID" value="MBB2201684.1"/>
    <property type="molecule type" value="Genomic_DNA"/>
</dbReference>
<sequence>MISFLRHAFVDSWVGRVIAGLLFLAFVGWGVGDVLSNMGSERADVVAHVGPRTITTDAFMSAVQNEMPQVARQMGVADASQLPPATRREAAQQVLQRLVMQAEIALSAERHGLIVPDDVLRDEVFGLQAFKGADGRFDRKLFDARLRQIGMTEGRLLDLVRMDIASRALMEPIRNGVRAPETMVRRAFEFDAQTRTLDLVRVAVGDQSAPTPDPAQLRRFYDNHPWLFQTPEYRHARIVVLSPETIARSVEVPEEELHRLYDAQQAKYHQPETRTVQIVTASDEARARAIVAQWQAGTTWAQVQAAAKDSASVQMDGVRAASIPSASLSKLVFAAPVDTLQGPAQTDTGWVVFKVTQVTPPHDTDFAAARQELHDQIAQAHAGELIGARVQKLQDAIAGGGLDRIPDTLGASATAGTLDAHGQTQSGDEAPIPASGAARQAIVARIFSQAKGANPALVQGPDQTWYAVSVDSVTPGQLQPLSSISDQVGAAWQDEARRHAANVQATALYLAAKTRGGVSQAASTGQTVVHSAPLVRGRQTAGIPDSLAQLAFRIGSTGQSVMIEDADGFYVATLTAITHPDPSTQLMQVGRIRTGLTQSMADDIEMSYAMALQNDVKPKTNMTAIQSVLSSVTGADGAEGGVR</sequence>
<dbReference type="RefSeq" id="WP_182957830.1">
    <property type="nucleotide sequence ID" value="NZ_JABEQM010000006.1"/>
</dbReference>
<feature type="domain" description="PpiC" evidence="15">
    <location>
        <begin position="252"/>
        <end position="371"/>
    </location>
</feature>
<reference evidence="16 17" key="1">
    <citation type="submission" date="2020-04" db="EMBL/GenBank/DDBJ databases">
        <title>Description of novel Gluconacetobacter.</title>
        <authorList>
            <person name="Sombolestani A."/>
        </authorList>
    </citation>
    <scope>NUCLEOTIDE SEQUENCE [LARGE SCALE GENOMIC DNA]</scope>
    <source>
        <strain evidence="16 17">LMG 27802</strain>
    </source>
</reference>
<dbReference type="Gene3D" id="1.10.4030.10">
    <property type="entry name" value="Porin chaperone SurA, peptide-binding domain"/>
    <property type="match status" value="1"/>
</dbReference>
<evidence type="ECO:0000256" key="6">
    <source>
        <dbReference type="ARBA" id="ARBA00022989"/>
    </source>
</evidence>
<keyword evidence="4" id="KW-0997">Cell inner membrane</keyword>
<keyword evidence="17" id="KW-1185">Reference proteome</keyword>
<evidence type="ECO:0000313" key="17">
    <source>
        <dbReference type="Proteomes" id="UP000578030"/>
    </source>
</evidence>
<organism evidence="16 17">
    <name type="scientific">Gluconacetobacter tumulisoli</name>
    <dbReference type="NCBI Taxonomy" id="1286189"/>
    <lineage>
        <taxon>Bacteria</taxon>
        <taxon>Pseudomonadati</taxon>
        <taxon>Pseudomonadota</taxon>
        <taxon>Alphaproteobacteria</taxon>
        <taxon>Acetobacterales</taxon>
        <taxon>Acetobacteraceae</taxon>
        <taxon>Gluconacetobacter</taxon>
    </lineage>
</organism>
<proteinExistence type="inferred from homology"/>
<dbReference type="InterPro" id="IPR052029">
    <property type="entry name" value="PpiD_chaperone"/>
</dbReference>
<dbReference type="SUPFAM" id="SSF109998">
    <property type="entry name" value="Triger factor/SurA peptide-binding domain-like"/>
    <property type="match status" value="1"/>
</dbReference>
<dbReference type="AlphaFoldDB" id="A0A7W4PMI3"/>